<name>A0A2U1K924_ARTAN</name>
<evidence type="ECO:0000313" key="2">
    <source>
        <dbReference type="Proteomes" id="UP000245207"/>
    </source>
</evidence>
<protein>
    <submittedName>
        <fullName evidence="1">Uncharacterized protein</fullName>
    </submittedName>
</protein>
<dbReference type="Proteomes" id="UP000245207">
    <property type="component" value="Unassembled WGS sequence"/>
</dbReference>
<reference evidence="1 2" key="1">
    <citation type="journal article" date="2018" name="Mol. Plant">
        <title>The genome of Artemisia annua provides insight into the evolution of Asteraceae family and artemisinin biosynthesis.</title>
        <authorList>
            <person name="Shen Q."/>
            <person name="Zhang L."/>
            <person name="Liao Z."/>
            <person name="Wang S."/>
            <person name="Yan T."/>
            <person name="Shi P."/>
            <person name="Liu M."/>
            <person name="Fu X."/>
            <person name="Pan Q."/>
            <person name="Wang Y."/>
            <person name="Lv Z."/>
            <person name="Lu X."/>
            <person name="Zhang F."/>
            <person name="Jiang W."/>
            <person name="Ma Y."/>
            <person name="Chen M."/>
            <person name="Hao X."/>
            <person name="Li L."/>
            <person name="Tang Y."/>
            <person name="Lv G."/>
            <person name="Zhou Y."/>
            <person name="Sun X."/>
            <person name="Brodelius P.E."/>
            <person name="Rose J.K.C."/>
            <person name="Tang K."/>
        </authorList>
    </citation>
    <scope>NUCLEOTIDE SEQUENCE [LARGE SCALE GENOMIC DNA]</scope>
    <source>
        <strain evidence="2">cv. Huhao1</strain>
        <tissue evidence="1">Leaf</tissue>
    </source>
</reference>
<evidence type="ECO:0000313" key="1">
    <source>
        <dbReference type="EMBL" id="PWA17907.1"/>
    </source>
</evidence>
<comment type="caution">
    <text evidence="1">The sequence shown here is derived from an EMBL/GenBank/DDBJ whole genome shotgun (WGS) entry which is preliminary data.</text>
</comment>
<dbReference type="EMBL" id="PKPP01031947">
    <property type="protein sequence ID" value="PWA17907.1"/>
    <property type="molecule type" value="Genomic_DNA"/>
</dbReference>
<dbReference type="PANTHER" id="PTHR35307:SF6">
    <property type="entry name" value="TRANSMEMBRANE PROTEIN"/>
    <property type="match status" value="1"/>
</dbReference>
<organism evidence="1 2">
    <name type="scientific">Artemisia annua</name>
    <name type="common">Sweet wormwood</name>
    <dbReference type="NCBI Taxonomy" id="35608"/>
    <lineage>
        <taxon>Eukaryota</taxon>
        <taxon>Viridiplantae</taxon>
        <taxon>Streptophyta</taxon>
        <taxon>Embryophyta</taxon>
        <taxon>Tracheophyta</taxon>
        <taxon>Spermatophyta</taxon>
        <taxon>Magnoliopsida</taxon>
        <taxon>eudicotyledons</taxon>
        <taxon>Gunneridae</taxon>
        <taxon>Pentapetalae</taxon>
        <taxon>asterids</taxon>
        <taxon>campanulids</taxon>
        <taxon>Asterales</taxon>
        <taxon>Asteraceae</taxon>
        <taxon>Asteroideae</taxon>
        <taxon>Anthemideae</taxon>
        <taxon>Artemisiinae</taxon>
        <taxon>Artemisia</taxon>
    </lineage>
</organism>
<gene>
    <name evidence="1" type="ORF">CTI12_AA630190</name>
</gene>
<proteinExistence type="predicted"/>
<dbReference type="OrthoDB" id="1915303at2759"/>
<sequence length="127" mass="14543">MVTQKANDNSFYRFICANSMYRITESILLSYHTNIVELSQEDLFTELSSIIADILATCLTNLPQVIVTKCHESVIEKRESSVNATIQLLGETSPIINILQDRELPDLDPAELPFIDKWRDYFNYPSP</sequence>
<keyword evidence="2" id="KW-1185">Reference proteome</keyword>
<dbReference type="AlphaFoldDB" id="A0A2U1K924"/>
<dbReference type="PANTHER" id="PTHR35307">
    <property type="entry name" value="PROTEIN, PUTATIVE-RELATED"/>
    <property type="match status" value="1"/>
</dbReference>
<accession>A0A2U1K924</accession>